<accession>A0A382QU32</accession>
<dbReference type="Pfam" id="PF05157">
    <property type="entry name" value="MshEN"/>
    <property type="match status" value="1"/>
</dbReference>
<dbReference type="AlphaFoldDB" id="A0A382QU32"/>
<gene>
    <name evidence="2" type="ORF">METZ01_LOCUS341830</name>
</gene>
<reference evidence="2" key="1">
    <citation type="submission" date="2018-05" db="EMBL/GenBank/DDBJ databases">
        <authorList>
            <person name="Lanie J.A."/>
            <person name="Ng W.-L."/>
            <person name="Kazmierczak K.M."/>
            <person name="Andrzejewski T.M."/>
            <person name="Davidsen T.M."/>
            <person name="Wayne K.J."/>
            <person name="Tettelin H."/>
            <person name="Glass J.I."/>
            <person name="Rusch D."/>
            <person name="Podicherti R."/>
            <person name="Tsui H.-C.T."/>
            <person name="Winkler M.E."/>
        </authorList>
    </citation>
    <scope>NUCLEOTIDE SEQUENCE</scope>
</reference>
<dbReference type="Gene3D" id="3.30.300.160">
    <property type="entry name" value="Type II secretion system, protein E, N-terminal domain"/>
    <property type="match status" value="1"/>
</dbReference>
<sequence length="116" mass="12571">MAVKDDYLIDTLMDMGALDGAQIEAARSVAEPAGAGVIDTMVLQKSLNPDLLVQARGMQFGCEVADLRELRPKDEPMKALPRHIARRYQVVPMSYEGGTLTVALEDPGDIDTIDAL</sequence>
<dbReference type="EMBL" id="UINC01116913">
    <property type="protein sequence ID" value="SVC88976.1"/>
    <property type="molecule type" value="Genomic_DNA"/>
</dbReference>
<feature type="domain" description="Type II secretion system protein GspE N-terminal" evidence="1">
    <location>
        <begin position="60"/>
        <end position="116"/>
    </location>
</feature>
<dbReference type="InterPro" id="IPR037257">
    <property type="entry name" value="T2SS_E_N_sf"/>
</dbReference>
<dbReference type="SUPFAM" id="SSF160246">
    <property type="entry name" value="EspE N-terminal domain-like"/>
    <property type="match status" value="1"/>
</dbReference>
<proteinExistence type="predicted"/>
<organism evidence="2">
    <name type="scientific">marine metagenome</name>
    <dbReference type="NCBI Taxonomy" id="408172"/>
    <lineage>
        <taxon>unclassified sequences</taxon>
        <taxon>metagenomes</taxon>
        <taxon>ecological metagenomes</taxon>
    </lineage>
</organism>
<feature type="non-terminal residue" evidence="2">
    <location>
        <position position="116"/>
    </location>
</feature>
<protein>
    <recommendedName>
        <fullName evidence="1">Type II secretion system protein GspE N-terminal domain-containing protein</fullName>
    </recommendedName>
</protein>
<evidence type="ECO:0000259" key="1">
    <source>
        <dbReference type="Pfam" id="PF05157"/>
    </source>
</evidence>
<evidence type="ECO:0000313" key="2">
    <source>
        <dbReference type="EMBL" id="SVC88976.1"/>
    </source>
</evidence>
<dbReference type="InterPro" id="IPR007831">
    <property type="entry name" value="T2SS_GspE_N"/>
</dbReference>
<name>A0A382QU32_9ZZZZ</name>